<protein>
    <recommendedName>
        <fullName evidence="3">Nitrate reductase</fullName>
    </recommendedName>
</protein>
<dbReference type="Proteomes" id="UP000588647">
    <property type="component" value="Unassembled WGS sequence"/>
</dbReference>
<accession>A0A7W6HC48</accession>
<proteinExistence type="predicted"/>
<name>A0A7W6HC48_9HYPH</name>
<comment type="caution">
    <text evidence="1">The sequence shown here is derived from an EMBL/GenBank/DDBJ whole genome shotgun (WGS) entry which is preliminary data.</text>
</comment>
<reference evidence="1 2" key="1">
    <citation type="submission" date="2020-08" db="EMBL/GenBank/DDBJ databases">
        <title>Genomic Encyclopedia of Type Strains, Phase IV (KMG-IV): sequencing the most valuable type-strain genomes for metagenomic binning, comparative biology and taxonomic classification.</title>
        <authorList>
            <person name="Goeker M."/>
        </authorList>
    </citation>
    <scope>NUCLEOTIDE SEQUENCE [LARGE SCALE GENOMIC DNA]</scope>
    <source>
        <strain evidence="1 2">DSM 103570</strain>
    </source>
</reference>
<evidence type="ECO:0000313" key="1">
    <source>
        <dbReference type="EMBL" id="MBB4002233.1"/>
    </source>
</evidence>
<keyword evidence="2" id="KW-1185">Reference proteome</keyword>
<gene>
    <name evidence="1" type="ORF">GGR03_001280</name>
</gene>
<dbReference type="EMBL" id="JACIEM010000001">
    <property type="protein sequence ID" value="MBB4002233.1"/>
    <property type="molecule type" value="Genomic_DNA"/>
</dbReference>
<dbReference type="AlphaFoldDB" id="A0A7W6HC48"/>
<organism evidence="1 2">
    <name type="scientific">Aurantimonas endophytica</name>
    <dbReference type="NCBI Taxonomy" id="1522175"/>
    <lineage>
        <taxon>Bacteria</taxon>
        <taxon>Pseudomonadati</taxon>
        <taxon>Pseudomonadota</taxon>
        <taxon>Alphaproteobacteria</taxon>
        <taxon>Hyphomicrobiales</taxon>
        <taxon>Aurantimonadaceae</taxon>
        <taxon>Aurantimonas</taxon>
    </lineage>
</organism>
<evidence type="ECO:0000313" key="2">
    <source>
        <dbReference type="Proteomes" id="UP000588647"/>
    </source>
</evidence>
<dbReference type="RefSeq" id="WP_183206707.1">
    <property type="nucleotide sequence ID" value="NZ_JAAAMM010000001.1"/>
</dbReference>
<sequence length="92" mass="9656">MSGFVNPLARKQNPGYPQAVAALKAETRRLLRLPDDVTVSVTELACRDLGCPDIETVIGILVAGAGPRIGKVHKTIPEVTPADLAAAFAPQP</sequence>
<evidence type="ECO:0008006" key="3">
    <source>
        <dbReference type="Google" id="ProtNLM"/>
    </source>
</evidence>